<reference evidence="1 2" key="1">
    <citation type="journal article" date="2017" name="BMC Genomics">
        <title>Genome sequencing of 39 Akkermansia muciniphila isolates reveals its population structure, genomic and functional diverisity, and global distribution in mammalian gut microbiotas.</title>
        <authorList>
            <person name="Guo X."/>
            <person name="Li S."/>
            <person name="Zhang J."/>
            <person name="Wu F."/>
            <person name="Li X."/>
            <person name="Wu D."/>
            <person name="Zhang M."/>
            <person name="Ou Z."/>
            <person name="Jie Z."/>
            <person name="Yan Q."/>
            <person name="Li P."/>
            <person name="Yi J."/>
            <person name="Peng Y."/>
        </authorList>
    </citation>
    <scope>NUCLEOTIDE SEQUENCE [LARGE SCALE GENOMIC DNA]</scope>
    <source>
        <strain evidence="1 2">GP43</strain>
    </source>
</reference>
<protein>
    <submittedName>
        <fullName evidence="1">Uncharacterized protein</fullName>
    </submittedName>
</protein>
<proteinExistence type="predicted"/>
<dbReference type="Proteomes" id="UP000235914">
    <property type="component" value="Unassembled WGS sequence"/>
</dbReference>
<evidence type="ECO:0000313" key="1">
    <source>
        <dbReference type="EMBL" id="PNC54840.1"/>
    </source>
</evidence>
<accession>A0AAP8NL41</accession>
<sequence length="59" mass="7081">MKKMRPHFPVLHACKIRTPQITEKGKKADKDFLFLSGNMFPYYFRNLFPYLTSTRRSAR</sequence>
<comment type="caution">
    <text evidence="1">The sequence shown here is derived from an EMBL/GenBank/DDBJ whole genome shotgun (WGS) entry which is preliminary data.</text>
</comment>
<evidence type="ECO:0000313" key="2">
    <source>
        <dbReference type="Proteomes" id="UP000235914"/>
    </source>
</evidence>
<dbReference type="EMBL" id="PJKN01000005">
    <property type="protein sequence ID" value="PNC54840.1"/>
    <property type="molecule type" value="Genomic_DNA"/>
</dbReference>
<name>A0AAP8NL41_9BACT</name>
<organism evidence="1 2">
    <name type="scientific">Akkermansia muciniphila</name>
    <dbReference type="NCBI Taxonomy" id="239935"/>
    <lineage>
        <taxon>Bacteria</taxon>
        <taxon>Pseudomonadati</taxon>
        <taxon>Verrucomicrobiota</taxon>
        <taxon>Verrucomicrobiia</taxon>
        <taxon>Verrucomicrobiales</taxon>
        <taxon>Akkermansiaceae</taxon>
        <taxon>Akkermansia</taxon>
    </lineage>
</organism>
<gene>
    <name evidence="1" type="ORF">CXU09_09970</name>
</gene>
<dbReference type="AlphaFoldDB" id="A0AAP8NL41"/>